<feature type="compositionally biased region" description="Basic and acidic residues" evidence="1">
    <location>
        <begin position="24"/>
        <end position="33"/>
    </location>
</feature>
<dbReference type="OrthoDB" id="10011382at2"/>
<organism evidence="2 3">
    <name type="scientific">Sorangium cellulosum</name>
    <name type="common">Polyangium cellulosum</name>
    <dbReference type="NCBI Taxonomy" id="56"/>
    <lineage>
        <taxon>Bacteria</taxon>
        <taxon>Pseudomonadati</taxon>
        <taxon>Myxococcota</taxon>
        <taxon>Polyangia</taxon>
        <taxon>Polyangiales</taxon>
        <taxon>Polyangiaceae</taxon>
        <taxon>Sorangium</taxon>
    </lineage>
</organism>
<proteinExistence type="predicted"/>
<dbReference type="EMBL" id="JEMA01000212">
    <property type="protein sequence ID" value="KYF73131.1"/>
    <property type="molecule type" value="Genomic_DNA"/>
</dbReference>
<dbReference type="PROSITE" id="PS51257">
    <property type="entry name" value="PROKAR_LIPOPROTEIN"/>
    <property type="match status" value="1"/>
</dbReference>
<comment type="caution">
    <text evidence="2">The sequence shown here is derived from an EMBL/GenBank/DDBJ whole genome shotgun (WGS) entry which is preliminary data.</text>
</comment>
<feature type="region of interest" description="Disordered" evidence="1">
    <location>
        <begin position="140"/>
        <end position="159"/>
    </location>
</feature>
<dbReference type="Proteomes" id="UP000075260">
    <property type="component" value="Unassembled WGS sequence"/>
</dbReference>
<dbReference type="RefSeq" id="WP_061605896.1">
    <property type="nucleotide sequence ID" value="NZ_JEMA01000212.1"/>
</dbReference>
<evidence type="ECO:0000313" key="3">
    <source>
        <dbReference type="Proteomes" id="UP000075260"/>
    </source>
</evidence>
<accession>A0A150QZ34</accession>
<evidence type="ECO:0000256" key="1">
    <source>
        <dbReference type="SAM" id="MobiDB-lite"/>
    </source>
</evidence>
<reference evidence="2 3" key="1">
    <citation type="submission" date="2014-02" db="EMBL/GenBank/DDBJ databases">
        <title>The small core and large imbalanced accessory genome model reveals a collaborative survival strategy of Sorangium cellulosum strains in nature.</title>
        <authorList>
            <person name="Han K."/>
            <person name="Peng R."/>
            <person name="Blom J."/>
            <person name="Li Y.-Z."/>
        </authorList>
    </citation>
    <scope>NUCLEOTIDE SEQUENCE [LARGE SCALE GENOMIC DNA]</scope>
    <source>
        <strain evidence="2 3">So0008-312</strain>
    </source>
</reference>
<name>A0A150QZ34_SORCE</name>
<sequence length="249" mass="25519">MTARDMAATAALVFLSTLGACERPGVEDDRPEPGTEAADAAEVHPPTTARPGVHRLGAGERRVKLLVLPADAAVEIDGVPARRRDGVIELSGRVGQTHRVRLSRDTRHAETIVTLMDGGVSPPSLDLAALARAARPFGRGRLPTASTAEPAAAEADASALELAETPELAPEPVLPGVAAEYDAPADRAAMESAPDSAPGAVRSSARGNEGSACVCPPSTQVIPRCPTGAAAAAEHRKQRSGVLAGDAFE</sequence>
<gene>
    <name evidence="2" type="ORF">BE15_04010</name>
</gene>
<dbReference type="AlphaFoldDB" id="A0A150QZ34"/>
<feature type="region of interest" description="Disordered" evidence="1">
    <location>
        <begin position="22"/>
        <end position="56"/>
    </location>
</feature>
<protein>
    <recommendedName>
        <fullName evidence="4">PEGA domain-containing protein</fullName>
    </recommendedName>
</protein>
<evidence type="ECO:0008006" key="4">
    <source>
        <dbReference type="Google" id="ProtNLM"/>
    </source>
</evidence>
<feature type="region of interest" description="Disordered" evidence="1">
    <location>
        <begin position="187"/>
        <end position="249"/>
    </location>
</feature>
<evidence type="ECO:0000313" key="2">
    <source>
        <dbReference type="EMBL" id="KYF73131.1"/>
    </source>
</evidence>